<feature type="domain" description="Aspartate/ornithine carbamoyltransferase Asp/Orn-binding" evidence="8">
    <location>
        <begin position="159"/>
        <end position="306"/>
    </location>
</feature>
<evidence type="ECO:0000256" key="6">
    <source>
        <dbReference type="ARBA" id="ARBA00048859"/>
    </source>
</evidence>
<dbReference type="Pfam" id="PF00185">
    <property type="entry name" value="OTCace"/>
    <property type="match status" value="1"/>
</dbReference>
<comment type="catalytic activity">
    <reaction evidence="6 7">
        <text>carbamoyl phosphate + L-aspartate = N-carbamoyl-L-aspartate + phosphate + H(+)</text>
        <dbReference type="Rhea" id="RHEA:20013"/>
        <dbReference type="ChEBI" id="CHEBI:15378"/>
        <dbReference type="ChEBI" id="CHEBI:29991"/>
        <dbReference type="ChEBI" id="CHEBI:32814"/>
        <dbReference type="ChEBI" id="CHEBI:43474"/>
        <dbReference type="ChEBI" id="CHEBI:58228"/>
        <dbReference type="EC" id="2.1.3.2"/>
    </reaction>
</comment>
<keyword evidence="4 7" id="KW-0665">Pyrimidine biosynthesis</keyword>
<sequence length="316" mass="34573">MKHLVSINDLDKDSALALLDLADELKSSLLEREIRKLPTLRGRTVFTVFYENSTRTRCSFETAGKWLSADVVNISAGSSSVKKGESLQDTGQTLTAIGAEAIIVRHPNSGAPAQLAQWLCPDGVHGPSVINAGDGQHEHPSQALLDALTFRQHHGGFDGRKLVVVGDILHSRVARSDLLLFSKLGAEIVFVAPPTLLPVGVEDWPCRVSHDLDAELRDADAVQLLRVQEERMKVGEAFFPSVREYAALYGMSKKRHALLRDDAIIMHPGPMIRGMEINFDVADSPQSAVLQQVNNGVHIRMAILITLLTGDREAQL</sequence>
<accession>A0A0M4LY94</accession>
<keyword evidence="3 7" id="KW-0808">Transferase</keyword>
<proteinExistence type="inferred from homology"/>
<dbReference type="InterPro" id="IPR002082">
    <property type="entry name" value="Asp_carbamoyltransf"/>
</dbReference>
<evidence type="ECO:0000313" key="13">
    <source>
        <dbReference type="Proteomes" id="UP000324288"/>
    </source>
</evidence>
<feature type="binding site" evidence="7">
    <location>
        <position position="226"/>
    </location>
    <ligand>
        <name>L-aspartate</name>
        <dbReference type="ChEBI" id="CHEBI:29991"/>
    </ligand>
</feature>
<evidence type="ECO:0000256" key="7">
    <source>
        <dbReference type="HAMAP-Rule" id="MF_00001"/>
    </source>
</evidence>
<comment type="pathway">
    <text evidence="1 7">Pyrimidine metabolism; UMP biosynthesis via de novo pathway; (S)-dihydroorotate from bicarbonate: step 2/3.</text>
</comment>
<dbReference type="Pfam" id="PF02729">
    <property type="entry name" value="OTCace_N"/>
    <property type="match status" value="1"/>
</dbReference>
<evidence type="ECO:0000256" key="4">
    <source>
        <dbReference type="ARBA" id="ARBA00022975"/>
    </source>
</evidence>
<dbReference type="PANTHER" id="PTHR45753">
    <property type="entry name" value="ORNITHINE CARBAMOYLTRANSFERASE, MITOCHONDRIAL"/>
    <property type="match status" value="1"/>
</dbReference>
<dbReference type="GO" id="GO:0044205">
    <property type="term" value="P:'de novo' UMP biosynthetic process"/>
    <property type="evidence" value="ECO:0007669"/>
    <property type="project" value="UniProtKB-UniRule"/>
</dbReference>
<keyword evidence="13" id="KW-1185">Reference proteome</keyword>
<dbReference type="AlphaFoldDB" id="A0A0M4LY94"/>
<evidence type="ECO:0000259" key="8">
    <source>
        <dbReference type="Pfam" id="PF00185"/>
    </source>
</evidence>
<dbReference type="InterPro" id="IPR036901">
    <property type="entry name" value="Asp/Orn_carbamoylTrfase_sf"/>
</dbReference>
<organism evidence="10 12">
    <name type="scientific">Lawsonella clevelandensis</name>
    <dbReference type="NCBI Taxonomy" id="1528099"/>
    <lineage>
        <taxon>Bacteria</taxon>
        <taxon>Bacillati</taxon>
        <taxon>Actinomycetota</taxon>
        <taxon>Actinomycetes</taxon>
        <taxon>Mycobacteriales</taxon>
        <taxon>Lawsonellaceae</taxon>
        <taxon>Lawsonella</taxon>
    </lineage>
</organism>
<feature type="binding site" evidence="7">
    <location>
        <position position="172"/>
    </location>
    <ligand>
        <name>L-aspartate</name>
        <dbReference type="ChEBI" id="CHEBI:29991"/>
    </ligand>
</feature>
<dbReference type="GeneID" id="84894096"/>
<dbReference type="HAMAP" id="MF_00001">
    <property type="entry name" value="Asp_carb_tr"/>
    <property type="match status" value="1"/>
</dbReference>
<reference evidence="10" key="2">
    <citation type="journal article" date="2016" name="Int. J. Syst. Evol. Microbiol.">
        <title>Lawsonella clevelandensis gen. nov., sp. nov., a new member of the suborder Corynebacterineae isolated from human abscesses.</title>
        <authorList>
            <person name="Bell M.E."/>
            <person name="Bernard K.A."/>
            <person name="Harrington S.M."/>
            <person name="Patel N.B."/>
            <person name="Tucker T.A."/>
            <person name="Metcalfe M.G."/>
            <person name="McQuiston J.R."/>
        </authorList>
    </citation>
    <scope>NUCLEOTIDE SEQUENCE</scope>
    <source>
        <strain evidence="10">X1698</strain>
    </source>
</reference>
<dbReference type="Gene3D" id="3.40.50.1370">
    <property type="entry name" value="Aspartate/ornithine carbamoyltransferase"/>
    <property type="match status" value="2"/>
</dbReference>
<reference evidence="10 12" key="1">
    <citation type="journal article" date="2015" name="Genome Announc.">
        <title>Complete Genome Sequences for Two Strains of a Novel Fastidious, Partially Acid-Fast, Gram-Positive Corynebacterineae Bacterium, Derived from Human Clinical Samples.</title>
        <authorList>
            <person name="Nicholson A.C."/>
            <person name="Bell M."/>
            <person name="Humrighouse B.W."/>
            <person name="McQuiston J.R."/>
        </authorList>
    </citation>
    <scope>NUCLEOTIDE SEQUENCE [LARGE SCALE GENOMIC DNA]</scope>
    <source>
        <strain evidence="10 12">X1698</strain>
    </source>
</reference>
<evidence type="ECO:0000313" key="12">
    <source>
        <dbReference type="Proteomes" id="UP000068137"/>
    </source>
</evidence>
<dbReference type="GO" id="GO:0004070">
    <property type="term" value="F:aspartate carbamoyltransferase activity"/>
    <property type="evidence" value="ECO:0007669"/>
    <property type="project" value="UniProtKB-UniRule"/>
</dbReference>
<dbReference type="UniPathway" id="UPA00070">
    <property type="reaction ID" value="UER00116"/>
</dbReference>
<dbReference type="SUPFAM" id="SSF53671">
    <property type="entry name" value="Aspartate/ornithine carbamoyltransferase"/>
    <property type="match status" value="1"/>
</dbReference>
<dbReference type="NCBIfam" id="TIGR00670">
    <property type="entry name" value="asp_carb_tr"/>
    <property type="match status" value="1"/>
</dbReference>
<feature type="binding site" evidence="7">
    <location>
        <position position="139"/>
    </location>
    <ligand>
        <name>carbamoyl phosphate</name>
        <dbReference type="ChEBI" id="CHEBI:58228"/>
    </ligand>
</feature>
<dbReference type="GO" id="GO:0005829">
    <property type="term" value="C:cytosol"/>
    <property type="evidence" value="ECO:0007669"/>
    <property type="project" value="TreeGrafter"/>
</dbReference>
<dbReference type="PANTHER" id="PTHR45753:SF6">
    <property type="entry name" value="ASPARTATE CARBAMOYLTRANSFERASE"/>
    <property type="match status" value="1"/>
</dbReference>
<dbReference type="PATRIC" id="fig|1528099.3.peg.86"/>
<dbReference type="EMBL" id="CP012390">
    <property type="protein sequence ID" value="ALE18445.1"/>
    <property type="molecule type" value="Genomic_DNA"/>
</dbReference>
<reference evidence="11 13" key="3">
    <citation type="submission" date="2019-04" db="EMBL/GenBank/DDBJ databases">
        <authorList>
            <person name="Seth-Smith MB H."/>
            <person name="Seth-Smith H."/>
        </authorList>
    </citation>
    <scope>NUCLEOTIDE SEQUENCE [LARGE SCALE GENOMIC DNA]</scope>
    <source>
        <strain evidence="11">USB-603019</strain>
    </source>
</reference>
<dbReference type="GO" id="GO:0006207">
    <property type="term" value="P:'de novo' pyrimidine nucleobase biosynthetic process"/>
    <property type="evidence" value="ECO:0007669"/>
    <property type="project" value="InterPro"/>
</dbReference>
<dbReference type="PROSITE" id="PS00097">
    <property type="entry name" value="CARBAMOYLTRANSFERASE"/>
    <property type="match status" value="1"/>
</dbReference>
<comment type="similarity">
    <text evidence="2 7">Belongs to the aspartate/ornithine carbamoyltransferase superfamily. ATCase family.</text>
</comment>
<dbReference type="STRING" id="1528099.AL705_00415"/>
<feature type="binding site" evidence="7">
    <location>
        <position position="270"/>
    </location>
    <ligand>
        <name>carbamoyl phosphate</name>
        <dbReference type="ChEBI" id="CHEBI:58228"/>
    </ligand>
</feature>
<dbReference type="GO" id="GO:0016597">
    <property type="term" value="F:amino acid binding"/>
    <property type="evidence" value="ECO:0007669"/>
    <property type="project" value="InterPro"/>
</dbReference>
<feature type="binding site" evidence="7">
    <location>
        <position position="269"/>
    </location>
    <ligand>
        <name>carbamoyl phosphate</name>
        <dbReference type="ChEBI" id="CHEBI:58228"/>
    </ligand>
</feature>
<feature type="binding site" evidence="7">
    <location>
        <position position="142"/>
    </location>
    <ligand>
        <name>carbamoyl phosphate</name>
        <dbReference type="ChEBI" id="CHEBI:58228"/>
    </ligand>
</feature>
<dbReference type="EMBL" id="LR584267">
    <property type="protein sequence ID" value="VHN99555.1"/>
    <property type="molecule type" value="Genomic_DNA"/>
</dbReference>
<evidence type="ECO:0000313" key="11">
    <source>
        <dbReference type="EMBL" id="VHN99555.1"/>
    </source>
</evidence>
<comment type="function">
    <text evidence="5 7">Catalyzes the condensation of carbamoyl phosphate and aspartate to form carbamoyl aspartate and inorganic phosphate, the committed step in the de novo pyrimidine nucleotide biosynthesis pathway.</text>
</comment>
<feature type="domain" description="Aspartate/ornithine carbamoyltransferase carbamoyl-P binding" evidence="9">
    <location>
        <begin position="2"/>
        <end position="152"/>
    </location>
</feature>
<dbReference type="GO" id="GO:0006520">
    <property type="term" value="P:amino acid metabolic process"/>
    <property type="evidence" value="ECO:0007669"/>
    <property type="project" value="InterPro"/>
</dbReference>
<dbReference type="FunFam" id="3.40.50.1370:FF:000007">
    <property type="entry name" value="Aspartate carbamoyltransferase"/>
    <property type="match status" value="1"/>
</dbReference>
<evidence type="ECO:0000256" key="1">
    <source>
        <dbReference type="ARBA" id="ARBA00004852"/>
    </source>
</evidence>
<dbReference type="OrthoDB" id="9774690at2"/>
<feature type="binding site" evidence="7">
    <location>
        <position position="105"/>
    </location>
    <ligand>
        <name>carbamoyl phosphate</name>
        <dbReference type="ChEBI" id="CHEBI:58228"/>
    </ligand>
</feature>
<dbReference type="RefSeq" id="WP_053961328.1">
    <property type="nucleotide sequence ID" value="NZ_CAJPTR010000002.1"/>
</dbReference>
<gene>
    <name evidence="7 11" type="primary">pyrB</name>
    <name evidence="10" type="ORF">AL705_00415</name>
    <name evidence="11" type="ORF">LC603019_00087</name>
</gene>
<evidence type="ECO:0000256" key="2">
    <source>
        <dbReference type="ARBA" id="ARBA00008896"/>
    </source>
</evidence>
<dbReference type="Proteomes" id="UP000068137">
    <property type="component" value="Chromosome"/>
</dbReference>
<dbReference type="Proteomes" id="UP000324288">
    <property type="component" value="Chromosome"/>
</dbReference>
<dbReference type="PRINTS" id="PR00101">
    <property type="entry name" value="ATCASE"/>
</dbReference>
<feature type="binding site" evidence="7">
    <location>
        <position position="83"/>
    </location>
    <ligand>
        <name>L-aspartate</name>
        <dbReference type="ChEBI" id="CHEBI:29991"/>
    </ligand>
</feature>
<comment type="subunit">
    <text evidence="7">Heterododecamer (2C3:3R2) of six catalytic PyrB chains organized as two trimers (C3), and six regulatory PyrI chains organized as three dimers (R2).</text>
</comment>
<dbReference type="InterPro" id="IPR006132">
    <property type="entry name" value="Asp/Orn_carbamoyltranf_P-bd"/>
</dbReference>
<dbReference type="InterPro" id="IPR006131">
    <property type="entry name" value="Asp_carbamoyltransf_Asp/Orn-bd"/>
</dbReference>
<feature type="binding site" evidence="7">
    <location>
        <position position="56"/>
    </location>
    <ligand>
        <name>carbamoyl phosphate</name>
        <dbReference type="ChEBI" id="CHEBI:58228"/>
    </ligand>
</feature>
<evidence type="ECO:0000256" key="5">
    <source>
        <dbReference type="ARBA" id="ARBA00043884"/>
    </source>
</evidence>
<evidence type="ECO:0000256" key="3">
    <source>
        <dbReference type="ARBA" id="ARBA00022679"/>
    </source>
</evidence>
<dbReference type="InterPro" id="IPR006130">
    <property type="entry name" value="Asp/Orn_carbamoylTrfase"/>
</dbReference>
<dbReference type="KEGG" id="cbq:AL705_00415"/>
<evidence type="ECO:0000259" key="9">
    <source>
        <dbReference type="Pfam" id="PF02729"/>
    </source>
</evidence>
<dbReference type="PRINTS" id="PR00100">
    <property type="entry name" value="AOTCASE"/>
</dbReference>
<protein>
    <recommendedName>
        <fullName evidence="7">Aspartate carbamoyltransferase</fullName>
        <ecNumber evidence="7">2.1.3.2</ecNumber>
    </recommendedName>
    <alternativeName>
        <fullName evidence="7">Aspartate transcarbamylase</fullName>
        <shortName evidence="7">ATCase</shortName>
    </alternativeName>
</protein>
<feature type="binding site" evidence="7">
    <location>
        <position position="55"/>
    </location>
    <ligand>
        <name>carbamoyl phosphate</name>
        <dbReference type="ChEBI" id="CHEBI:58228"/>
    </ligand>
</feature>
<dbReference type="EC" id="2.1.3.2" evidence="7"/>
<dbReference type="NCBIfam" id="NF002032">
    <property type="entry name" value="PRK00856.1"/>
    <property type="match status" value="1"/>
</dbReference>
<evidence type="ECO:0000313" key="10">
    <source>
        <dbReference type="EMBL" id="ALE18445.1"/>
    </source>
</evidence>
<name>A0A0M4LY94_9ACTN</name>